<dbReference type="FunFam" id="1.10.510.10:FF:000292">
    <property type="entry name" value="Serine/threonine-protein kinase 36"/>
    <property type="match status" value="1"/>
</dbReference>
<keyword evidence="16" id="KW-0812">Transmembrane</keyword>
<evidence type="ECO:0000256" key="3">
    <source>
        <dbReference type="ARBA" id="ARBA00022490"/>
    </source>
</evidence>
<dbReference type="EMBL" id="QEFC01000329">
    <property type="protein sequence ID" value="KAE9464619.1"/>
    <property type="molecule type" value="Genomic_DNA"/>
</dbReference>
<evidence type="ECO:0000256" key="9">
    <source>
        <dbReference type="ARBA" id="ARBA00022840"/>
    </source>
</evidence>
<evidence type="ECO:0000256" key="16">
    <source>
        <dbReference type="SAM" id="Phobius"/>
    </source>
</evidence>
<dbReference type="PANTHER" id="PTHR22983:SF6">
    <property type="entry name" value="SERINE_THREONINE-PROTEIN KINASE 36"/>
    <property type="match status" value="1"/>
</dbReference>
<keyword evidence="4" id="KW-0723">Serine/threonine-protein kinase</keyword>
<dbReference type="Pfam" id="PF00069">
    <property type="entry name" value="Pkinase"/>
    <property type="match status" value="1"/>
</dbReference>
<dbReference type="InterPro" id="IPR017441">
    <property type="entry name" value="Protein_kinase_ATP_BS"/>
</dbReference>
<dbReference type="InterPro" id="IPR000225">
    <property type="entry name" value="Armadillo"/>
</dbReference>
<accession>A0A6A4MBP8</accession>
<protein>
    <recommendedName>
        <fullName evidence="2">non-specific serine/threonine protein kinase</fullName>
        <ecNumber evidence="2">2.7.11.1</ecNumber>
    </recommendedName>
    <alternativeName>
        <fullName evidence="13">Fused homolog</fullName>
    </alternativeName>
</protein>
<evidence type="ECO:0000256" key="10">
    <source>
        <dbReference type="ARBA" id="ARBA00023212"/>
    </source>
</evidence>
<organism evidence="18 19">
    <name type="scientific">Rhododendron williamsianum</name>
    <dbReference type="NCBI Taxonomy" id="262921"/>
    <lineage>
        <taxon>Eukaryota</taxon>
        <taxon>Viridiplantae</taxon>
        <taxon>Streptophyta</taxon>
        <taxon>Embryophyta</taxon>
        <taxon>Tracheophyta</taxon>
        <taxon>Spermatophyta</taxon>
        <taxon>Magnoliopsida</taxon>
        <taxon>eudicotyledons</taxon>
        <taxon>Gunneridae</taxon>
        <taxon>Pentapetalae</taxon>
        <taxon>asterids</taxon>
        <taxon>Ericales</taxon>
        <taxon>Ericaceae</taxon>
        <taxon>Ericoideae</taxon>
        <taxon>Rhodoreae</taxon>
        <taxon>Rhododendron</taxon>
    </lineage>
</organism>
<dbReference type="GO" id="GO:0004674">
    <property type="term" value="F:protein serine/threonine kinase activity"/>
    <property type="evidence" value="ECO:0007669"/>
    <property type="project" value="UniProtKB-KW"/>
</dbReference>
<comment type="caution">
    <text evidence="18">The sequence shown here is derived from an EMBL/GenBank/DDBJ whole genome shotgun (WGS) entry which is preliminary data.</text>
</comment>
<dbReference type="GO" id="GO:0005524">
    <property type="term" value="F:ATP binding"/>
    <property type="evidence" value="ECO:0007669"/>
    <property type="project" value="UniProtKB-UniRule"/>
</dbReference>
<keyword evidence="10" id="KW-0206">Cytoskeleton</keyword>
<evidence type="ECO:0000313" key="19">
    <source>
        <dbReference type="Proteomes" id="UP000428333"/>
    </source>
</evidence>
<dbReference type="InterPro" id="IPR016024">
    <property type="entry name" value="ARM-type_fold"/>
</dbReference>
<dbReference type="Pfam" id="PF02985">
    <property type="entry name" value="HEAT"/>
    <property type="match status" value="1"/>
</dbReference>
<evidence type="ECO:0000256" key="2">
    <source>
        <dbReference type="ARBA" id="ARBA00012513"/>
    </source>
</evidence>
<dbReference type="PROSITE" id="PS00107">
    <property type="entry name" value="PROTEIN_KINASE_ATP"/>
    <property type="match status" value="1"/>
</dbReference>
<reference evidence="18 19" key="1">
    <citation type="journal article" date="2019" name="Genome Biol. Evol.">
        <title>The Rhododendron genome and chromosomal organization provide insight into shared whole-genome duplications across the heath family (Ericaceae).</title>
        <authorList>
            <person name="Soza V.L."/>
            <person name="Lindsley D."/>
            <person name="Waalkes A."/>
            <person name="Ramage E."/>
            <person name="Patwardhan R.P."/>
            <person name="Burton J.N."/>
            <person name="Adey A."/>
            <person name="Kumar A."/>
            <person name="Qiu R."/>
            <person name="Shendure J."/>
            <person name="Hall B."/>
        </authorList>
    </citation>
    <scope>NUCLEOTIDE SEQUENCE [LARGE SCALE GENOMIC DNA]</scope>
    <source>
        <strain evidence="18">RSF 1966-606</strain>
    </source>
</reference>
<dbReference type="PANTHER" id="PTHR22983">
    <property type="entry name" value="PROTEIN KINASE RELATED"/>
    <property type="match status" value="1"/>
</dbReference>
<feature type="binding site" evidence="14">
    <location>
        <position position="39"/>
    </location>
    <ligand>
        <name>ATP</name>
        <dbReference type="ChEBI" id="CHEBI:30616"/>
    </ligand>
</feature>
<evidence type="ECO:0000256" key="13">
    <source>
        <dbReference type="ARBA" id="ARBA00075375"/>
    </source>
</evidence>
<evidence type="ECO:0000256" key="8">
    <source>
        <dbReference type="ARBA" id="ARBA00022777"/>
    </source>
</evidence>
<feature type="compositionally biased region" description="Polar residues" evidence="15">
    <location>
        <begin position="300"/>
        <end position="316"/>
    </location>
</feature>
<evidence type="ECO:0000256" key="12">
    <source>
        <dbReference type="ARBA" id="ARBA00048679"/>
    </source>
</evidence>
<sequence length="1355" mass="147186">MGVENYHVIELVGEGSFGKVYKGRRKYTGQTVAMKFILKHGKSEKDIHNLRQEIEILRKLKHPNIIEMLDSFESPQEFCVVTEFAQGELFEILEDDKCLPEEQVQAIAKQLVRALHYLHSNRIIHRDMKPQNILIGAGSVVKLCDFGFARAMSSNTVVLRSIKGTPLYMAPELVREQPYNHTADLWSLGVILYELFVGQPPFYTNSVYALIRHIIKDPVKYPDNMSPNFKSFLRGLLNKEPQNRLTWPSLLQHPFVKETLEELEAKEISAASVAVRERNAAWRGEGNTCMPAGFAGASPDSKNQSSVATGNGTGQCLRSDPESNYPKVGMENSSPREDFPGFTVPADFEPSGCQALDRLENNSRTVKGAKLIGQDNEALSVILLPLKNWCGGAESSCRDQDILSSNQSLRILLNLVAAGAINSSGILDEIIHELLGFTANIVNFKSPDINDILAKSFTIIKKLVDNSGGSMGSSYLMHWIASVQLFSQVVGSTDDASGRVLCESIACIAVMLSRVAQGLKASRVTLATEGVSAPSTVSEILQQVLDHAKTSGVADLLCSCLAISGSSLMSGSSHLLRAACEACRAIWSLTHAFELLSIKGDAYLFPLNSLRSHSLHRLDIGDHNRGSLIGIESEEIVDAVTKAFLKSKATQVAIYYCLRHRLEAAQSAALQIMLRCCVHNGIVSGVFCGLPSSLPITTVVSGGGDGTIISEIFAILSFCAASTNKDPQTEGNAKSRVANPSILVLHSCLILATVAQGFKSSGRNSALFMLTSSSKKQLSRLSLLAHHFSSDDTMKTSFQLHCSSSMLALASILSLESGTPSESSLSEAALSLIPRTATLCDYLKILPVNEKGGEPSLNGMLSYWHGLRDGCVGLLESRLKWGGPLAVQQLCASGIPQLLINLLAKSHSDASSQGIERAVDFVGLSPVGVVWTISSICQCLSGGVSTFRQILVRSEHIKFISDLISDTHLKLVRCWTGPGGGNDGIKDVTNAVIDLLAFPFVAVQNSPGLPSATASVNSGFLLNMGSPGGKVCMEDKDMVKAIEINMAKYIQILLEMLRDYVLLPLCCCIAYSAALVFALLILELQVGVPGIILRCSEHLEIKDVARPIAFLAKMTGHRPLAIQLLGKGLLDPGRVRRLLSSSCPREVMMDFLMIVSDLARMDKAFYEFINGADMLEFLKHFLTHEDPNVRAKACSAIGNMCRHSAYFYSSLIGNAAYHNDLLYDELRRSIPQLANLLVSTEEDKTKANAAGALSNLVRNSNKLCDDIISKGALQALLKLVSDCSVVALNPSRKDAVNESPLKIALFSLAKMCAHPRCREFLRSSDLFPVIGRLRQSPESTISNYASVIMSKTSEA</sequence>
<evidence type="ECO:0000256" key="5">
    <source>
        <dbReference type="ARBA" id="ARBA00022679"/>
    </source>
</evidence>
<dbReference type="PROSITE" id="PS50011">
    <property type="entry name" value="PROTEIN_KINASE_DOM"/>
    <property type="match status" value="1"/>
</dbReference>
<comment type="catalytic activity">
    <reaction evidence="11">
        <text>L-threonyl-[protein] + ATP = O-phospho-L-threonyl-[protein] + ADP + H(+)</text>
        <dbReference type="Rhea" id="RHEA:46608"/>
        <dbReference type="Rhea" id="RHEA-COMP:11060"/>
        <dbReference type="Rhea" id="RHEA-COMP:11605"/>
        <dbReference type="ChEBI" id="CHEBI:15378"/>
        <dbReference type="ChEBI" id="CHEBI:30013"/>
        <dbReference type="ChEBI" id="CHEBI:30616"/>
        <dbReference type="ChEBI" id="CHEBI:61977"/>
        <dbReference type="ChEBI" id="CHEBI:456216"/>
        <dbReference type="EC" id="2.7.11.1"/>
    </reaction>
</comment>
<name>A0A6A4MBP8_9ERIC</name>
<feature type="transmembrane region" description="Helical" evidence="16">
    <location>
        <begin position="1060"/>
        <end position="1082"/>
    </location>
</feature>
<dbReference type="SMART" id="SM00185">
    <property type="entry name" value="ARM"/>
    <property type="match status" value="3"/>
</dbReference>
<keyword evidence="8" id="KW-0418">Kinase</keyword>
<keyword evidence="19" id="KW-1185">Reference proteome</keyword>
<comment type="subcellular location">
    <subcellularLocation>
        <location evidence="1">Cytoplasm</location>
        <location evidence="1">Cytoskeleton</location>
    </subcellularLocation>
</comment>
<keyword evidence="16" id="KW-1133">Transmembrane helix</keyword>
<evidence type="ECO:0000256" key="7">
    <source>
        <dbReference type="ARBA" id="ARBA00022741"/>
    </source>
</evidence>
<dbReference type="OrthoDB" id="266718at2759"/>
<dbReference type="GO" id="GO:0005737">
    <property type="term" value="C:cytoplasm"/>
    <property type="evidence" value="ECO:0007669"/>
    <property type="project" value="TreeGrafter"/>
</dbReference>
<keyword evidence="5" id="KW-0808">Transferase</keyword>
<dbReference type="GO" id="GO:0005856">
    <property type="term" value="C:cytoskeleton"/>
    <property type="evidence" value="ECO:0007669"/>
    <property type="project" value="UniProtKB-SubCell"/>
</dbReference>
<evidence type="ECO:0000256" key="15">
    <source>
        <dbReference type="SAM" id="MobiDB-lite"/>
    </source>
</evidence>
<keyword evidence="9 14" id="KW-0067">ATP-binding</keyword>
<gene>
    <name evidence="18" type="ORF">C3L33_03457</name>
</gene>
<dbReference type="InterPro" id="IPR011989">
    <property type="entry name" value="ARM-like"/>
</dbReference>
<keyword evidence="16" id="KW-0472">Membrane</keyword>
<evidence type="ECO:0000256" key="6">
    <source>
        <dbReference type="ARBA" id="ARBA00022737"/>
    </source>
</evidence>
<evidence type="ECO:0000256" key="11">
    <source>
        <dbReference type="ARBA" id="ARBA00047899"/>
    </source>
</evidence>
<feature type="region of interest" description="Disordered" evidence="15">
    <location>
        <begin position="293"/>
        <end position="343"/>
    </location>
</feature>
<dbReference type="InterPro" id="IPR000719">
    <property type="entry name" value="Prot_kinase_dom"/>
</dbReference>
<keyword evidence="7 14" id="KW-0547">Nucleotide-binding</keyword>
<evidence type="ECO:0000256" key="1">
    <source>
        <dbReference type="ARBA" id="ARBA00004245"/>
    </source>
</evidence>
<dbReference type="Gene3D" id="1.10.510.10">
    <property type="entry name" value="Transferase(Phosphotransferase) domain 1"/>
    <property type="match status" value="1"/>
</dbReference>
<dbReference type="EC" id="2.7.11.1" evidence="2"/>
<dbReference type="SUPFAM" id="SSF56112">
    <property type="entry name" value="Protein kinase-like (PK-like)"/>
    <property type="match status" value="1"/>
</dbReference>
<dbReference type="SMART" id="SM00220">
    <property type="entry name" value="S_TKc"/>
    <property type="match status" value="1"/>
</dbReference>
<evidence type="ECO:0000313" key="18">
    <source>
        <dbReference type="EMBL" id="KAE9464619.1"/>
    </source>
</evidence>
<dbReference type="FunFam" id="3.30.200.20:FF:000042">
    <property type="entry name" value="Aurora kinase A"/>
    <property type="match status" value="1"/>
</dbReference>
<dbReference type="Gene3D" id="1.25.10.10">
    <property type="entry name" value="Leucine-rich Repeat Variant"/>
    <property type="match status" value="1"/>
</dbReference>
<evidence type="ECO:0000256" key="4">
    <source>
        <dbReference type="ARBA" id="ARBA00022527"/>
    </source>
</evidence>
<dbReference type="Proteomes" id="UP000428333">
    <property type="component" value="Linkage Group LG02"/>
</dbReference>
<dbReference type="InterPro" id="IPR000357">
    <property type="entry name" value="HEAT"/>
</dbReference>
<evidence type="ECO:0000256" key="14">
    <source>
        <dbReference type="PROSITE-ProRule" id="PRU10141"/>
    </source>
</evidence>
<evidence type="ECO:0000259" key="17">
    <source>
        <dbReference type="PROSITE" id="PS50011"/>
    </source>
</evidence>
<dbReference type="InterPro" id="IPR011009">
    <property type="entry name" value="Kinase-like_dom_sf"/>
</dbReference>
<feature type="domain" description="Protein kinase" evidence="17">
    <location>
        <begin position="6"/>
        <end position="256"/>
    </location>
</feature>
<feature type="non-terminal residue" evidence="18">
    <location>
        <position position="1"/>
    </location>
</feature>
<dbReference type="PROSITE" id="PS00108">
    <property type="entry name" value="PROTEIN_KINASE_ST"/>
    <property type="match status" value="1"/>
</dbReference>
<dbReference type="InterPro" id="IPR008271">
    <property type="entry name" value="Ser/Thr_kinase_AS"/>
</dbReference>
<keyword evidence="6" id="KW-0677">Repeat</keyword>
<keyword evidence="3" id="KW-0963">Cytoplasm</keyword>
<comment type="catalytic activity">
    <reaction evidence="12">
        <text>L-seryl-[protein] + ATP = O-phospho-L-seryl-[protein] + ADP + H(+)</text>
        <dbReference type="Rhea" id="RHEA:17989"/>
        <dbReference type="Rhea" id="RHEA-COMP:9863"/>
        <dbReference type="Rhea" id="RHEA-COMP:11604"/>
        <dbReference type="ChEBI" id="CHEBI:15378"/>
        <dbReference type="ChEBI" id="CHEBI:29999"/>
        <dbReference type="ChEBI" id="CHEBI:30616"/>
        <dbReference type="ChEBI" id="CHEBI:83421"/>
        <dbReference type="ChEBI" id="CHEBI:456216"/>
        <dbReference type="EC" id="2.7.11.1"/>
    </reaction>
</comment>
<proteinExistence type="predicted"/>
<dbReference type="CDD" id="cd14002">
    <property type="entry name" value="STKc_STK36"/>
    <property type="match status" value="1"/>
</dbReference>
<dbReference type="SUPFAM" id="SSF48371">
    <property type="entry name" value="ARM repeat"/>
    <property type="match status" value="1"/>
</dbReference>